<keyword evidence="1" id="KW-0812">Transmembrane</keyword>
<gene>
    <name evidence="4" type="ORF">IWH25_07485</name>
</gene>
<dbReference type="InterPro" id="IPR043128">
    <property type="entry name" value="Rev_trsase/Diguanyl_cyclase"/>
</dbReference>
<evidence type="ECO:0000313" key="5">
    <source>
        <dbReference type="Proteomes" id="UP000663444"/>
    </source>
</evidence>
<dbReference type="RefSeq" id="WP_203388690.1">
    <property type="nucleotide sequence ID" value="NZ_CP064781.1"/>
</dbReference>
<feature type="transmembrane region" description="Helical" evidence="1">
    <location>
        <begin position="171"/>
        <end position="193"/>
    </location>
</feature>
<feature type="transmembrane region" description="Helical" evidence="1">
    <location>
        <begin position="6"/>
        <end position="26"/>
    </location>
</feature>
<dbReference type="GO" id="GO:0071111">
    <property type="term" value="F:cyclic-guanylate-specific phosphodiesterase activity"/>
    <property type="evidence" value="ECO:0007669"/>
    <property type="project" value="InterPro"/>
</dbReference>
<feature type="domain" description="GGDEF" evidence="3">
    <location>
        <begin position="460"/>
        <end position="594"/>
    </location>
</feature>
<dbReference type="Proteomes" id="UP000663444">
    <property type="component" value="Chromosome"/>
</dbReference>
<accession>A0A974Y5B1</accession>
<dbReference type="InterPro" id="IPR000160">
    <property type="entry name" value="GGDEF_dom"/>
</dbReference>
<dbReference type="NCBIfam" id="TIGR00254">
    <property type="entry name" value="GGDEF"/>
    <property type="match status" value="1"/>
</dbReference>
<dbReference type="Gene3D" id="3.30.450.290">
    <property type="match status" value="1"/>
</dbReference>
<dbReference type="InterPro" id="IPR035919">
    <property type="entry name" value="EAL_sf"/>
</dbReference>
<feature type="domain" description="EAL" evidence="2">
    <location>
        <begin position="604"/>
        <end position="853"/>
    </location>
</feature>
<dbReference type="Gene3D" id="3.30.70.270">
    <property type="match status" value="1"/>
</dbReference>
<protein>
    <submittedName>
        <fullName evidence="4">Bifunctional diguanylate cyclase/phosphodiesterase</fullName>
    </submittedName>
</protein>
<reference evidence="4" key="1">
    <citation type="submission" date="2020-11" db="EMBL/GenBank/DDBJ databases">
        <title>Azospira restricta DSM 18626 genome sequence.</title>
        <authorList>
            <person name="Moe W.M."/>
        </authorList>
    </citation>
    <scope>NUCLEOTIDE SEQUENCE</scope>
    <source>
        <strain evidence="4">DSM 18626</strain>
    </source>
</reference>
<keyword evidence="1" id="KW-1133">Transmembrane helix</keyword>
<dbReference type="Gene3D" id="3.20.20.450">
    <property type="entry name" value="EAL domain"/>
    <property type="match status" value="1"/>
</dbReference>
<sequence length="854" mass="95173">MRIRTFILAASAAVGVLFFGGIYLSIGDILDRVVKANAVRTSDAVARVTFSSMYQVMSAGWKRAQAEAFLRATQGAGTGSGLNIEIYRGPLVSAIYDEIEQAPLDAEVNAALADGKSRHVDTATSVRHIYPLVAEERCLRCHRNAESGSVLGAIEIRQEFGPVIESARRDLLVALTVLLPMVAFFAAAVVWWVCRRIEGSAEDMRASFEQVNSIRDLRQVALEKHDLGFTEFNQIVGAIDVLVNKLRMIAVDKDILTFEIGLLEKFVITSDVVRDWREYVGQLLSDINRVMPAHVLFSVFKIDDELFDLEIFWRGPPSRQTRSMMEEHIRAALVNSPKFSDIAECTLNHHVVDSGAPEIVLDGDAVAVRVKSFFVDSPKIGGIVGIGVHSEVLEDETRQLVMESVLSTLLNVVGSVKAIYKYTRDLEYYATRDPLTDLFNQRVFWELAAYEVGRAGRHGYKFGLLLIDLDNFKVINDSHGHPVGDKYLQHFAREVQAALRDGDIFARYGGDEFVAILPEADLAGVALVAERVRAAIENMQLELDDGLRLRGTGSIGLAVFPDHADNAKDLFLFADNMMYKAKAGGKDRVAVPTADDVVDVFRDITEKSALVLDAIESKRVIPFFQPILDVATRRVVAYEVLSRIEVNGEIMRADEFVEIAEKMGVIHRLDALVIERALCRLHEMGHDGLVFINLSPRALVLSEFGRSIRQIVADSGFRNEQIVFEITERDTVKNLSMLERLLNELKIEGFQLAIDDFGSGFSSFHYLRRFPIDFLKIEGDFIANMLVSQKDRAVVTSIKSLAQEMGITIVAEYVESQEVLDELHKMGVHLAQGYYIGKPARQTIAVDWQALAEA</sequence>
<dbReference type="Pfam" id="PF00990">
    <property type="entry name" value="GGDEF"/>
    <property type="match status" value="1"/>
</dbReference>
<dbReference type="KEGG" id="ares:IWH25_07485"/>
<dbReference type="SMART" id="SM00052">
    <property type="entry name" value="EAL"/>
    <property type="match status" value="1"/>
</dbReference>
<evidence type="ECO:0000259" key="2">
    <source>
        <dbReference type="PROSITE" id="PS50883"/>
    </source>
</evidence>
<dbReference type="InterPro" id="IPR001633">
    <property type="entry name" value="EAL_dom"/>
</dbReference>
<dbReference type="FunFam" id="3.30.70.270:FF:000001">
    <property type="entry name" value="Diguanylate cyclase domain protein"/>
    <property type="match status" value="1"/>
</dbReference>
<evidence type="ECO:0000313" key="4">
    <source>
        <dbReference type="EMBL" id="QRJ65166.1"/>
    </source>
</evidence>
<dbReference type="PROSITE" id="PS50883">
    <property type="entry name" value="EAL"/>
    <property type="match status" value="1"/>
</dbReference>
<evidence type="ECO:0000256" key="1">
    <source>
        <dbReference type="SAM" id="Phobius"/>
    </source>
</evidence>
<dbReference type="SMART" id="SM00267">
    <property type="entry name" value="GGDEF"/>
    <property type="match status" value="1"/>
</dbReference>
<evidence type="ECO:0000259" key="3">
    <source>
        <dbReference type="PROSITE" id="PS50887"/>
    </source>
</evidence>
<dbReference type="CDD" id="cd01949">
    <property type="entry name" value="GGDEF"/>
    <property type="match status" value="1"/>
</dbReference>
<dbReference type="SUPFAM" id="SSF55073">
    <property type="entry name" value="Nucleotide cyclase"/>
    <property type="match status" value="1"/>
</dbReference>
<dbReference type="Pfam" id="PF00563">
    <property type="entry name" value="EAL"/>
    <property type="match status" value="1"/>
</dbReference>
<proteinExistence type="predicted"/>
<dbReference type="EMBL" id="CP064781">
    <property type="protein sequence ID" value="QRJ65166.1"/>
    <property type="molecule type" value="Genomic_DNA"/>
</dbReference>
<dbReference type="InterPro" id="IPR029787">
    <property type="entry name" value="Nucleotide_cyclase"/>
</dbReference>
<name>A0A974Y5B1_9RHOO</name>
<dbReference type="SUPFAM" id="SSF141868">
    <property type="entry name" value="EAL domain-like"/>
    <property type="match status" value="1"/>
</dbReference>
<dbReference type="PANTHER" id="PTHR33121">
    <property type="entry name" value="CYCLIC DI-GMP PHOSPHODIESTERASE PDEF"/>
    <property type="match status" value="1"/>
</dbReference>
<organism evidence="4 5">
    <name type="scientific">Azospira restricta</name>
    <dbReference type="NCBI Taxonomy" id="404405"/>
    <lineage>
        <taxon>Bacteria</taxon>
        <taxon>Pseudomonadati</taxon>
        <taxon>Pseudomonadota</taxon>
        <taxon>Betaproteobacteria</taxon>
        <taxon>Rhodocyclales</taxon>
        <taxon>Rhodocyclaceae</taxon>
        <taxon>Azospira</taxon>
    </lineage>
</organism>
<dbReference type="InterPro" id="IPR050706">
    <property type="entry name" value="Cyclic-di-GMP_PDE-like"/>
</dbReference>
<keyword evidence="1" id="KW-0472">Membrane</keyword>
<dbReference type="PANTHER" id="PTHR33121:SF71">
    <property type="entry name" value="OXYGEN SENSOR PROTEIN DOSP"/>
    <property type="match status" value="1"/>
</dbReference>
<dbReference type="AlphaFoldDB" id="A0A974Y5B1"/>
<keyword evidence="5" id="KW-1185">Reference proteome</keyword>
<dbReference type="CDD" id="cd01948">
    <property type="entry name" value="EAL"/>
    <property type="match status" value="1"/>
</dbReference>
<dbReference type="PROSITE" id="PS50887">
    <property type="entry name" value="GGDEF"/>
    <property type="match status" value="1"/>
</dbReference>